<proteinExistence type="predicted"/>
<dbReference type="SUPFAM" id="SSF48371">
    <property type="entry name" value="ARM repeat"/>
    <property type="match status" value="1"/>
</dbReference>
<dbReference type="PANTHER" id="PTHR34065">
    <property type="entry name" value="CELL DIVISION CONTROL PROTEIN 14"/>
    <property type="match status" value="1"/>
</dbReference>
<dbReference type="InterPro" id="IPR012535">
    <property type="entry name" value="Cell_div_Cdc14"/>
</dbReference>
<dbReference type="RefSeq" id="XP_069232139.1">
    <property type="nucleotide sequence ID" value="XM_069370639.1"/>
</dbReference>
<dbReference type="PANTHER" id="PTHR34065:SF1">
    <property type="entry name" value="CELL DIVISION CONTROL PROTEIN 14"/>
    <property type="match status" value="1"/>
</dbReference>
<dbReference type="EMBL" id="JAAQHG020000005">
    <property type="protein sequence ID" value="KAL1589034.1"/>
    <property type="molecule type" value="Genomic_DNA"/>
</dbReference>
<evidence type="ECO:0000313" key="3">
    <source>
        <dbReference type="Proteomes" id="UP000803884"/>
    </source>
</evidence>
<comment type="caution">
    <text evidence="2">The sequence shown here is derived from an EMBL/GenBank/DDBJ whole genome shotgun (WGS) entry which is preliminary data.</text>
</comment>
<dbReference type="AlphaFoldDB" id="A0AB34KVD4"/>
<gene>
    <name evidence="2" type="ORF">WHR41_02033</name>
</gene>
<dbReference type="InterPro" id="IPR016024">
    <property type="entry name" value="ARM-type_fold"/>
</dbReference>
<dbReference type="Gene3D" id="1.25.10.10">
    <property type="entry name" value="Leucine-rich Repeat Variant"/>
    <property type="match status" value="1"/>
</dbReference>
<keyword evidence="3" id="KW-1185">Reference proteome</keyword>
<dbReference type="InterPro" id="IPR011989">
    <property type="entry name" value="ARM-like"/>
</dbReference>
<dbReference type="Pfam" id="PF08045">
    <property type="entry name" value="CDC14"/>
    <property type="match status" value="1"/>
</dbReference>
<evidence type="ECO:0008006" key="4">
    <source>
        <dbReference type="Google" id="ProtNLM"/>
    </source>
</evidence>
<evidence type="ECO:0000313" key="2">
    <source>
        <dbReference type="EMBL" id="KAL1589034.1"/>
    </source>
</evidence>
<feature type="region of interest" description="Disordered" evidence="1">
    <location>
        <begin position="228"/>
        <end position="250"/>
    </location>
</feature>
<accession>A0AB34KVD4</accession>
<evidence type="ECO:0000256" key="1">
    <source>
        <dbReference type="SAM" id="MobiDB-lite"/>
    </source>
</evidence>
<name>A0AB34KVD4_9PEZI</name>
<sequence>MESLLSLAFDNISSVDATKIRKGLRQIEGLLAQICLSSAPARSPRKGGDGMAEAKGLGVLREDAAFREFFRLQEGFRCNVASRLIATLERLLGMPGSSDNDIVILSALELLQGMLLLHPPSRSLFSREIYLNILLDLLDSANPPALQSQTLHVLMTVLLECPRNTRTFEDMDGLVTVASLLKSRGTAKDVRVRAMEFLSFYLMPEAAHFDTSAERDMSTVQYAPSKAIGGSAPHVRSHSHDSGNAMDLDEELGDTRTTAEKKAYLERWLGNVDWLVQDLPGGVPLAGGG</sequence>
<dbReference type="GeneID" id="96003477"/>
<organism evidence="2 3">
    <name type="scientific">Cladosporium halotolerans</name>
    <dbReference type="NCBI Taxonomy" id="1052096"/>
    <lineage>
        <taxon>Eukaryota</taxon>
        <taxon>Fungi</taxon>
        <taxon>Dikarya</taxon>
        <taxon>Ascomycota</taxon>
        <taxon>Pezizomycotina</taxon>
        <taxon>Dothideomycetes</taxon>
        <taxon>Dothideomycetidae</taxon>
        <taxon>Cladosporiales</taxon>
        <taxon>Cladosporiaceae</taxon>
        <taxon>Cladosporium</taxon>
    </lineage>
</organism>
<reference evidence="2 3" key="1">
    <citation type="journal article" date="2020" name="Microbiol. Resour. Announc.">
        <title>Draft Genome Sequence of a Cladosporium Species Isolated from the Mesophotic Ascidian Didemnum maculosum.</title>
        <authorList>
            <person name="Gioti A."/>
            <person name="Siaperas R."/>
            <person name="Nikolaivits E."/>
            <person name="Le Goff G."/>
            <person name="Ouazzani J."/>
            <person name="Kotoulas G."/>
            <person name="Topakas E."/>
        </authorList>
    </citation>
    <scope>NUCLEOTIDE SEQUENCE [LARGE SCALE GENOMIC DNA]</scope>
    <source>
        <strain evidence="2 3">TM138-S3</strain>
    </source>
</reference>
<protein>
    <recommendedName>
        <fullName evidence="4">Cell division control protein 14</fullName>
    </recommendedName>
</protein>
<dbReference type="Proteomes" id="UP000803884">
    <property type="component" value="Unassembled WGS sequence"/>
</dbReference>